<dbReference type="Proteomes" id="UP000252517">
    <property type="component" value="Unassembled WGS sequence"/>
</dbReference>
<proteinExistence type="predicted"/>
<reference evidence="2 3" key="1">
    <citation type="submission" date="2014-07" db="EMBL/GenBank/DDBJ databases">
        <title>Draft genome sequence of Thalassospira profundimaris S25-3-2.</title>
        <authorList>
            <person name="Lai Q."/>
            <person name="Shao Z."/>
        </authorList>
    </citation>
    <scope>NUCLEOTIDE SEQUENCE [LARGE SCALE GENOMIC DNA]</scope>
    <source>
        <strain evidence="2 3">S25-3-2</strain>
    </source>
</reference>
<keyword evidence="1" id="KW-0472">Membrane</keyword>
<evidence type="ECO:0000313" key="2">
    <source>
        <dbReference type="EMBL" id="RCK40522.1"/>
    </source>
</evidence>
<dbReference type="EMBL" id="JPWH01000042">
    <property type="protein sequence ID" value="RCK40522.1"/>
    <property type="molecule type" value="Genomic_DNA"/>
</dbReference>
<gene>
    <name evidence="2" type="ORF">TH25_24755</name>
</gene>
<dbReference type="AlphaFoldDB" id="A0A367WJ64"/>
<comment type="caution">
    <text evidence="2">The sequence shown here is derived from an EMBL/GenBank/DDBJ whole genome shotgun (WGS) entry which is preliminary data.</text>
</comment>
<name>A0A367WJ64_9PROT</name>
<evidence type="ECO:0000313" key="3">
    <source>
        <dbReference type="Proteomes" id="UP000252517"/>
    </source>
</evidence>
<feature type="transmembrane region" description="Helical" evidence="1">
    <location>
        <begin position="21"/>
        <end position="41"/>
    </location>
</feature>
<organism evidence="2 3">
    <name type="scientific">Thalassospira profundimaris</name>
    <dbReference type="NCBI Taxonomy" id="502049"/>
    <lineage>
        <taxon>Bacteria</taxon>
        <taxon>Pseudomonadati</taxon>
        <taxon>Pseudomonadota</taxon>
        <taxon>Alphaproteobacteria</taxon>
        <taxon>Rhodospirillales</taxon>
        <taxon>Thalassospiraceae</taxon>
        <taxon>Thalassospira</taxon>
    </lineage>
</organism>
<accession>A0A367WJ64</accession>
<evidence type="ECO:0000256" key="1">
    <source>
        <dbReference type="SAM" id="Phobius"/>
    </source>
</evidence>
<protein>
    <submittedName>
        <fullName evidence="2">Uncharacterized protein</fullName>
    </submittedName>
</protein>
<dbReference type="RefSeq" id="WP_147253088.1">
    <property type="nucleotide sequence ID" value="NZ_JPWH01000042.1"/>
</dbReference>
<keyword evidence="1" id="KW-1133">Transmembrane helix</keyword>
<keyword evidence="1" id="KW-0812">Transmembrane</keyword>
<sequence>MDSAAFFDIDENVGLARSRRFLWGVVLWLMQVIFTGTKIIANVCDNRLQLNPGSGMTVFVTGQRNFCWQYGFRKTWRIRKFFFGTLSPKVDLSHLRGWHPVFVRDKTGLNASPYFFAIFPYQVNLLLNCRHLSVF</sequence>